<comment type="subunit">
    <text evidence="12">Forms an energy-coupling factor (ECF) transporter complex composed of an ATP-binding protein (A component, CbiO), a transmembrane protein (T component, CbiQ) and 2 possible substrate-capture proteins (S components, CbiM and CbiN) of unknown stoichimetry.</text>
</comment>
<dbReference type="Pfam" id="PF01891">
    <property type="entry name" value="CbiM"/>
    <property type="match status" value="1"/>
</dbReference>
<dbReference type="Proteomes" id="UP000767334">
    <property type="component" value="Unassembled WGS sequence"/>
</dbReference>
<comment type="subcellular location">
    <subcellularLocation>
        <location evidence="1 12">Cell membrane</location>
        <topology evidence="1 12">Multi-pass membrane protein</topology>
    </subcellularLocation>
</comment>
<dbReference type="Gene3D" id="1.10.1760.20">
    <property type="match status" value="1"/>
</dbReference>
<dbReference type="InterPro" id="IPR018024">
    <property type="entry name" value="CbiM"/>
</dbReference>
<keyword evidence="9 12" id="KW-0406">Ion transport</keyword>
<evidence type="ECO:0000256" key="6">
    <source>
        <dbReference type="ARBA" id="ARBA00022692"/>
    </source>
</evidence>
<feature type="transmembrane region" description="Helical" evidence="12">
    <location>
        <begin position="131"/>
        <end position="150"/>
    </location>
</feature>
<accession>A0ABS2FJ24</accession>
<evidence type="ECO:0000313" key="14">
    <source>
        <dbReference type="Proteomes" id="UP000767334"/>
    </source>
</evidence>
<evidence type="ECO:0000256" key="3">
    <source>
        <dbReference type="ARBA" id="ARBA00022448"/>
    </source>
</evidence>
<keyword evidence="4 12" id="KW-1003">Cell membrane</keyword>
<evidence type="ECO:0000256" key="1">
    <source>
        <dbReference type="ARBA" id="ARBA00004651"/>
    </source>
</evidence>
<feature type="transmembrane region" description="Helical" evidence="12">
    <location>
        <begin position="33"/>
        <end position="51"/>
    </location>
</feature>
<keyword evidence="2 12" id="KW-0171">Cobalt transport</keyword>
<evidence type="ECO:0000256" key="8">
    <source>
        <dbReference type="ARBA" id="ARBA00022989"/>
    </source>
</evidence>
<keyword evidence="3 12" id="KW-0813">Transport</keyword>
<protein>
    <recommendedName>
        <fullName evidence="12">Cobalt transport protein CbiM</fullName>
    </recommendedName>
    <alternativeName>
        <fullName evidence="12">Energy-coupling factor transporter probable substrate-capture protein CbiM</fullName>
        <shortName evidence="12">ECF transporter S component CbiM</shortName>
    </alternativeName>
</protein>
<dbReference type="RefSeq" id="WP_204572437.1">
    <property type="nucleotide sequence ID" value="NZ_JACJLL010000076.1"/>
</dbReference>
<reference evidence="13 14" key="1">
    <citation type="journal article" date="2021" name="Sci. Rep.">
        <title>The distribution of antibiotic resistance genes in chicken gut microbiota commensals.</title>
        <authorList>
            <person name="Juricova H."/>
            <person name="Matiasovicova J."/>
            <person name="Kubasova T."/>
            <person name="Cejkova D."/>
            <person name="Rychlik I."/>
        </authorList>
    </citation>
    <scope>NUCLEOTIDE SEQUENCE [LARGE SCALE GENOMIC DNA]</scope>
    <source>
        <strain evidence="13 14">An435</strain>
    </source>
</reference>
<keyword evidence="7" id="KW-0732">Signal</keyword>
<proteinExistence type="inferred from homology"/>
<dbReference type="InterPro" id="IPR002751">
    <property type="entry name" value="CbiM/NikMN"/>
</dbReference>
<evidence type="ECO:0000256" key="4">
    <source>
        <dbReference type="ARBA" id="ARBA00022475"/>
    </source>
</evidence>
<keyword evidence="5 12" id="KW-0169">Cobalamin biosynthesis</keyword>
<name>A0ABS2FJ24_9CLOT</name>
<organism evidence="13 14">
    <name type="scientific">Clostridium saudiense</name>
    <dbReference type="NCBI Taxonomy" id="1414720"/>
    <lineage>
        <taxon>Bacteria</taxon>
        <taxon>Bacillati</taxon>
        <taxon>Bacillota</taxon>
        <taxon>Clostridia</taxon>
        <taxon>Eubacteriales</taxon>
        <taxon>Clostridiaceae</taxon>
        <taxon>Clostridium</taxon>
    </lineage>
</organism>
<dbReference type="HAMAP" id="MF_01462">
    <property type="entry name" value="CbiM"/>
    <property type="match status" value="1"/>
</dbReference>
<dbReference type="PANTHER" id="PTHR43627">
    <property type="match status" value="1"/>
</dbReference>
<dbReference type="PANTHER" id="PTHR43627:SF1">
    <property type="entry name" value="COBALT TRANSPORT PROTEIN CBIM"/>
    <property type="match status" value="1"/>
</dbReference>
<keyword evidence="6 12" id="KW-0812">Transmembrane</keyword>
<evidence type="ECO:0000256" key="12">
    <source>
        <dbReference type="HAMAP-Rule" id="MF_01462"/>
    </source>
</evidence>
<comment type="caution">
    <text evidence="13">The sequence shown here is derived from an EMBL/GenBank/DDBJ whole genome shotgun (WGS) entry which is preliminary data.</text>
</comment>
<dbReference type="NCBIfam" id="TIGR00123">
    <property type="entry name" value="cbiM"/>
    <property type="match status" value="1"/>
</dbReference>
<keyword evidence="8 12" id="KW-1133">Transmembrane helix</keyword>
<sequence>MKKFMYLVFVLALSFSIPYNAYAMHIAEGYLPLSWVVFYFVLAAPFIFLSIKELKKLIKRNHDIKMLLALMAAYVFMMSALKLPSVTGSSSHPTGTGLGAIVFGPIIMVIISIIVLLFQALLLAHGGLTTLGANTLSMGIVGPFVAYFIYKLLKKRNLSVAIFAGCSLGNLSTYVITSIQLALAYPSSVGGVLASTAKFMSVFAITQIPLAIVEGIISVIIYDFIKKHCKEELVQLEGGLL</sequence>
<evidence type="ECO:0000256" key="2">
    <source>
        <dbReference type="ARBA" id="ARBA00022426"/>
    </source>
</evidence>
<evidence type="ECO:0000256" key="10">
    <source>
        <dbReference type="ARBA" id="ARBA00023136"/>
    </source>
</evidence>
<dbReference type="EMBL" id="JACJLL010000076">
    <property type="protein sequence ID" value="MBM6819997.1"/>
    <property type="molecule type" value="Genomic_DNA"/>
</dbReference>
<comment type="function">
    <text evidence="12">Part of the energy-coupling factor (ECF) transporter complex CbiMNOQ involved in cobalt import.</text>
</comment>
<keyword evidence="14" id="KW-1185">Reference proteome</keyword>
<evidence type="ECO:0000256" key="9">
    <source>
        <dbReference type="ARBA" id="ARBA00023065"/>
    </source>
</evidence>
<feature type="transmembrane region" description="Helical" evidence="12">
    <location>
        <begin position="101"/>
        <end position="124"/>
    </location>
</feature>
<evidence type="ECO:0000313" key="13">
    <source>
        <dbReference type="EMBL" id="MBM6819997.1"/>
    </source>
</evidence>
<gene>
    <name evidence="12" type="primary">cbiM</name>
    <name evidence="13" type="ORF">H6A19_11735</name>
</gene>
<feature type="transmembrane region" description="Helical" evidence="12">
    <location>
        <begin position="162"/>
        <end position="185"/>
    </location>
</feature>
<evidence type="ECO:0000256" key="11">
    <source>
        <dbReference type="ARBA" id="ARBA00023285"/>
    </source>
</evidence>
<dbReference type="NCBIfam" id="NF006184">
    <property type="entry name" value="PRK08319.1"/>
    <property type="match status" value="1"/>
</dbReference>
<keyword evidence="11 12" id="KW-0170">Cobalt</keyword>
<keyword evidence="10 12" id="KW-0472">Membrane</keyword>
<comment type="pathway">
    <text evidence="12">Cofactor biosynthesis; adenosylcobalamin biosynthesis.</text>
</comment>
<evidence type="ECO:0000256" key="5">
    <source>
        <dbReference type="ARBA" id="ARBA00022573"/>
    </source>
</evidence>
<comment type="similarity">
    <text evidence="12">Belongs to the CbiM family.</text>
</comment>
<feature type="transmembrane region" description="Helical" evidence="12">
    <location>
        <begin position="63"/>
        <end position="81"/>
    </location>
</feature>
<evidence type="ECO:0000256" key="7">
    <source>
        <dbReference type="ARBA" id="ARBA00022729"/>
    </source>
</evidence>
<feature type="transmembrane region" description="Helical" evidence="12">
    <location>
        <begin position="197"/>
        <end position="222"/>
    </location>
</feature>